<protein>
    <submittedName>
        <fullName evidence="1">Uncharacterized protein</fullName>
    </submittedName>
</protein>
<name>A0A7Y9ZEK6_9ACTN</name>
<sequence>MAERDIDIPAWTDLDRLDEDMALLADQLRSITRYARTWVCQRAGFEPSPLCLLRPLAPLLDLVADGFLELERLALADWADLREGVAGTGGDLRELDLRVRGRMPVVA</sequence>
<evidence type="ECO:0000313" key="4">
    <source>
        <dbReference type="Proteomes" id="UP000662818"/>
    </source>
</evidence>
<dbReference type="Proteomes" id="UP000662818">
    <property type="component" value="Chromosome"/>
</dbReference>
<keyword evidence="4" id="KW-1185">Reference proteome</keyword>
<dbReference type="EMBL" id="CP022295">
    <property type="protein sequence ID" value="QSR27946.1"/>
    <property type="molecule type" value="Genomic_DNA"/>
</dbReference>
<gene>
    <name evidence="1" type="ORF">BJ993_001064</name>
    <name evidence="2" type="ORF">CFH99_20180</name>
</gene>
<dbReference type="Proteomes" id="UP000562045">
    <property type="component" value="Unassembled WGS sequence"/>
</dbReference>
<evidence type="ECO:0000313" key="2">
    <source>
        <dbReference type="EMBL" id="QSR27946.1"/>
    </source>
</evidence>
<accession>A0A7Y9ZEK6</accession>
<reference evidence="2 4" key="1">
    <citation type="submission" date="2017-06" db="EMBL/GenBank/DDBJ databases">
        <title>Complete Genome Sequence of the Soil Carbazole-Degrading Bacterium Nocardioides aromaticivorans IC177.</title>
        <authorList>
            <person name="Vejarano F."/>
            <person name="Suzuki-Minakuchi C."/>
            <person name="Ohtsubo Y."/>
            <person name="Tsuda M."/>
            <person name="Okada K."/>
            <person name="Nojiri H."/>
        </authorList>
    </citation>
    <scope>NUCLEOTIDE SEQUENCE [LARGE SCALE GENOMIC DNA]</scope>
    <source>
        <strain evidence="2 4">IC177</strain>
    </source>
</reference>
<proteinExistence type="predicted"/>
<reference evidence="1 3" key="2">
    <citation type="submission" date="2020-07" db="EMBL/GenBank/DDBJ databases">
        <title>Sequencing the genomes of 1000 actinobacteria strains.</title>
        <authorList>
            <person name="Klenk H.-P."/>
        </authorList>
    </citation>
    <scope>NUCLEOTIDE SEQUENCE [LARGE SCALE GENOMIC DNA]</scope>
    <source>
        <strain evidence="1 3">DSM 15131</strain>
    </source>
</reference>
<dbReference type="RefSeq" id="WP_179647996.1">
    <property type="nucleotide sequence ID" value="NZ_CP022295.1"/>
</dbReference>
<evidence type="ECO:0000313" key="3">
    <source>
        <dbReference type="Proteomes" id="UP000562045"/>
    </source>
</evidence>
<dbReference type="EMBL" id="JACBZM010000001">
    <property type="protein sequence ID" value="NYI43984.1"/>
    <property type="molecule type" value="Genomic_DNA"/>
</dbReference>
<dbReference type="AlphaFoldDB" id="A0A7Y9ZEK6"/>
<organism evidence="1 3">
    <name type="scientific">Nocardioides aromaticivorans</name>
    <dbReference type="NCBI Taxonomy" id="200618"/>
    <lineage>
        <taxon>Bacteria</taxon>
        <taxon>Bacillati</taxon>
        <taxon>Actinomycetota</taxon>
        <taxon>Actinomycetes</taxon>
        <taxon>Propionibacteriales</taxon>
        <taxon>Nocardioidaceae</taxon>
        <taxon>Nocardioides</taxon>
    </lineage>
</organism>
<evidence type="ECO:0000313" key="1">
    <source>
        <dbReference type="EMBL" id="NYI43984.1"/>
    </source>
</evidence>